<accession>A0A482WEX5</accession>
<proteinExistence type="predicted"/>
<evidence type="ECO:0000313" key="1">
    <source>
        <dbReference type="EMBL" id="RZF31872.1"/>
    </source>
</evidence>
<sequence>MISFSVEFSAKLQETVARHQRQLLQDQTQGAEELLVGYKVKAEQVAGDDHLQFLPVVQRRPARLRRQQLCARRHGRLDWHRPQRHESSNHDEMPGARHGGKHPENCCVHTLGYPNTSEVTSDWNCLPAEQNVATTKTNRALADREEDDYRPANCSWRRNACEPRTAAAAIRSSRTTSTCS</sequence>
<name>A0A482WEX5_LAOST</name>
<comment type="caution">
    <text evidence="1">The sequence shown here is derived from an EMBL/GenBank/DDBJ whole genome shotgun (WGS) entry which is preliminary data.</text>
</comment>
<dbReference type="InParanoid" id="A0A482WEX5"/>
<dbReference type="EMBL" id="QKKF02038044">
    <property type="protein sequence ID" value="RZF31872.1"/>
    <property type="molecule type" value="Genomic_DNA"/>
</dbReference>
<gene>
    <name evidence="1" type="ORF">LSTR_LSTR017216</name>
</gene>
<dbReference type="AlphaFoldDB" id="A0A482WEX5"/>
<dbReference type="Proteomes" id="UP000291343">
    <property type="component" value="Unassembled WGS sequence"/>
</dbReference>
<protein>
    <submittedName>
        <fullName evidence="1">Uncharacterized protein</fullName>
    </submittedName>
</protein>
<organism evidence="1 2">
    <name type="scientific">Laodelphax striatellus</name>
    <name type="common">Small brown planthopper</name>
    <name type="synonym">Delphax striatella</name>
    <dbReference type="NCBI Taxonomy" id="195883"/>
    <lineage>
        <taxon>Eukaryota</taxon>
        <taxon>Metazoa</taxon>
        <taxon>Ecdysozoa</taxon>
        <taxon>Arthropoda</taxon>
        <taxon>Hexapoda</taxon>
        <taxon>Insecta</taxon>
        <taxon>Pterygota</taxon>
        <taxon>Neoptera</taxon>
        <taxon>Paraneoptera</taxon>
        <taxon>Hemiptera</taxon>
        <taxon>Auchenorrhyncha</taxon>
        <taxon>Fulgoroidea</taxon>
        <taxon>Delphacidae</taxon>
        <taxon>Criomorphinae</taxon>
        <taxon>Laodelphax</taxon>
    </lineage>
</organism>
<reference evidence="1 2" key="1">
    <citation type="journal article" date="2017" name="Gigascience">
        <title>Genome sequence of the small brown planthopper, Laodelphax striatellus.</title>
        <authorList>
            <person name="Zhu J."/>
            <person name="Jiang F."/>
            <person name="Wang X."/>
            <person name="Yang P."/>
            <person name="Bao Y."/>
            <person name="Zhao W."/>
            <person name="Wang W."/>
            <person name="Lu H."/>
            <person name="Wang Q."/>
            <person name="Cui N."/>
            <person name="Li J."/>
            <person name="Chen X."/>
            <person name="Luo L."/>
            <person name="Yu J."/>
            <person name="Kang L."/>
            <person name="Cui F."/>
        </authorList>
    </citation>
    <scope>NUCLEOTIDE SEQUENCE [LARGE SCALE GENOMIC DNA]</scope>
    <source>
        <strain evidence="1">Lst14</strain>
    </source>
</reference>
<keyword evidence="2" id="KW-1185">Reference proteome</keyword>
<evidence type="ECO:0000313" key="2">
    <source>
        <dbReference type="Proteomes" id="UP000291343"/>
    </source>
</evidence>